<evidence type="ECO:0000313" key="3">
    <source>
        <dbReference type="EMBL" id="GJS73097.1"/>
    </source>
</evidence>
<feature type="region of interest" description="Disordered" evidence="1">
    <location>
        <begin position="1"/>
        <end position="55"/>
    </location>
</feature>
<proteinExistence type="predicted"/>
<evidence type="ECO:0000256" key="1">
    <source>
        <dbReference type="SAM" id="MobiDB-lite"/>
    </source>
</evidence>
<dbReference type="PANTHER" id="PTHR37610">
    <property type="entry name" value="CCHC-TYPE DOMAIN-CONTAINING PROTEIN"/>
    <property type="match status" value="1"/>
</dbReference>
<dbReference type="Pfam" id="PF14244">
    <property type="entry name" value="Retrotran_gag_3"/>
    <property type="match status" value="1"/>
</dbReference>
<gene>
    <name evidence="3" type="ORF">Tco_0705938</name>
</gene>
<dbReference type="InterPro" id="IPR029472">
    <property type="entry name" value="Copia-like_N"/>
</dbReference>
<reference evidence="3" key="1">
    <citation type="journal article" date="2022" name="Int. J. Mol. Sci.">
        <title>Draft Genome of Tanacetum Coccineum: Genomic Comparison of Closely Related Tanacetum-Family Plants.</title>
        <authorList>
            <person name="Yamashiro T."/>
            <person name="Shiraishi A."/>
            <person name="Nakayama K."/>
            <person name="Satake H."/>
        </authorList>
    </citation>
    <scope>NUCLEOTIDE SEQUENCE</scope>
</reference>
<evidence type="ECO:0000313" key="4">
    <source>
        <dbReference type="Proteomes" id="UP001151760"/>
    </source>
</evidence>
<dbReference type="PANTHER" id="PTHR37610:SF97">
    <property type="entry name" value="RETROTRANSPOSON GAG DOMAIN-CONTAINING PROTEIN"/>
    <property type="match status" value="1"/>
</dbReference>
<organism evidence="3 4">
    <name type="scientific">Tanacetum coccineum</name>
    <dbReference type="NCBI Taxonomy" id="301880"/>
    <lineage>
        <taxon>Eukaryota</taxon>
        <taxon>Viridiplantae</taxon>
        <taxon>Streptophyta</taxon>
        <taxon>Embryophyta</taxon>
        <taxon>Tracheophyta</taxon>
        <taxon>Spermatophyta</taxon>
        <taxon>Magnoliopsida</taxon>
        <taxon>eudicotyledons</taxon>
        <taxon>Gunneridae</taxon>
        <taxon>Pentapetalae</taxon>
        <taxon>asterids</taxon>
        <taxon>campanulids</taxon>
        <taxon>Asterales</taxon>
        <taxon>Asteraceae</taxon>
        <taxon>Asteroideae</taxon>
        <taxon>Anthemideae</taxon>
        <taxon>Anthemidinae</taxon>
        <taxon>Tanacetum</taxon>
    </lineage>
</organism>
<feature type="domain" description="Retrotransposon Copia-like N-terminal" evidence="2">
    <location>
        <begin position="56"/>
        <end position="103"/>
    </location>
</feature>
<keyword evidence="4" id="KW-1185">Reference proteome</keyword>
<protein>
    <submittedName>
        <fullName evidence="3">Cysteine-rich receptor-like protein kinase 8</fullName>
    </submittedName>
</protein>
<name>A0ABQ4Y6W5_9ASTR</name>
<feature type="compositionally biased region" description="Low complexity" evidence="1">
    <location>
        <begin position="1"/>
        <end position="42"/>
    </location>
</feature>
<dbReference type="EMBL" id="BQNB010010129">
    <property type="protein sequence ID" value="GJS73097.1"/>
    <property type="molecule type" value="Genomic_DNA"/>
</dbReference>
<comment type="caution">
    <text evidence="3">The sequence shown here is derived from an EMBL/GenBank/DDBJ whole genome shotgun (WGS) entry which is preliminary data.</text>
</comment>
<evidence type="ECO:0000259" key="2">
    <source>
        <dbReference type="Pfam" id="PF14244"/>
    </source>
</evidence>
<sequence>MAPSNNRNQNTNQPPSNNNQSPPFNNQPSPNNDQPPSGSQNPTIDINSPNHPLYLHPNDHPGLILISKKLTSSENYSSWKRSMMIALNAKNKLKIVTGALNEPSVDSEERAMWERTNDMIISWILNTISDQISNNLNFMNSASALWSELS</sequence>
<reference evidence="3" key="2">
    <citation type="submission" date="2022-01" db="EMBL/GenBank/DDBJ databases">
        <authorList>
            <person name="Yamashiro T."/>
            <person name="Shiraishi A."/>
            <person name="Satake H."/>
            <person name="Nakayama K."/>
        </authorList>
    </citation>
    <scope>NUCLEOTIDE SEQUENCE</scope>
</reference>
<dbReference type="Proteomes" id="UP001151760">
    <property type="component" value="Unassembled WGS sequence"/>
</dbReference>
<accession>A0ABQ4Y6W5</accession>